<gene>
    <name evidence="6" type="ORF">H5P30_19330</name>
</gene>
<keyword evidence="7" id="KW-1185">Reference proteome</keyword>
<feature type="domain" description="Rieske" evidence="5">
    <location>
        <begin position="6"/>
        <end position="117"/>
    </location>
</feature>
<dbReference type="Pfam" id="PF00355">
    <property type="entry name" value="Rieske"/>
    <property type="match status" value="1"/>
</dbReference>
<dbReference type="Proteomes" id="UP000525652">
    <property type="component" value="Unassembled WGS sequence"/>
</dbReference>
<dbReference type="PANTHER" id="PTHR21496:SF23">
    <property type="entry name" value="3-PHENYLPROPIONATE_CINNAMIC ACID DIOXYGENASE FERREDOXIN SUBUNIT"/>
    <property type="match status" value="1"/>
</dbReference>
<proteinExistence type="predicted"/>
<evidence type="ECO:0000256" key="3">
    <source>
        <dbReference type="ARBA" id="ARBA00023004"/>
    </source>
</evidence>
<dbReference type="EMBL" id="JACHVA010000136">
    <property type="protein sequence ID" value="MBC2603938.1"/>
    <property type="molecule type" value="Genomic_DNA"/>
</dbReference>
<evidence type="ECO:0000256" key="1">
    <source>
        <dbReference type="ARBA" id="ARBA00022714"/>
    </source>
</evidence>
<dbReference type="SUPFAM" id="SSF50022">
    <property type="entry name" value="ISP domain"/>
    <property type="match status" value="1"/>
</dbReference>
<keyword evidence="2" id="KW-0479">Metal-binding</keyword>
<evidence type="ECO:0000313" key="6">
    <source>
        <dbReference type="EMBL" id="MBC2603938.1"/>
    </source>
</evidence>
<evidence type="ECO:0000256" key="2">
    <source>
        <dbReference type="ARBA" id="ARBA00022723"/>
    </source>
</evidence>
<keyword evidence="1" id="KW-0001">2Fe-2S</keyword>
<dbReference type="RefSeq" id="WP_185694555.1">
    <property type="nucleotide sequence ID" value="NZ_JACHVA010000136.1"/>
</dbReference>
<dbReference type="InterPro" id="IPR017941">
    <property type="entry name" value="Rieske_2Fe-2S"/>
</dbReference>
<evidence type="ECO:0000256" key="4">
    <source>
        <dbReference type="ARBA" id="ARBA00023014"/>
    </source>
</evidence>
<dbReference type="GO" id="GO:0046872">
    <property type="term" value="F:metal ion binding"/>
    <property type="evidence" value="ECO:0007669"/>
    <property type="project" value="UniProtKB-KW"/>
</dbReference>
<keyword evidence="3" id="KW-0408">Iron</keyword>
<dbReference type="Gene3D" id="2.102.10.10">
    <property type="entry name" value="Rieske [2Fe-2S] iron-sulphur domain"/>
    <property type="match status" value="1"/>
</dbReference>
<sequence length="147" mass="16436">MPRTKHRLFPVSELPPGEHRIVEVEGRSIGVYNVQGRLHAIRNQCPHQLAPLCQGHVGGTTLPGKVGEFAYGMDGQVVRCPWHGWEFDITTGRSLFNPHRCRVKSYTVYREDENGEAQEEAISAEDPDPSVETFPVSVTDSWAVVEV</sequence>
<accession>A0A7X1B1L1</accession>
<name>A0A7X1B1L1_9BACT</name>
<protein>
    <submittedName>
        <fullName evidence="6">Rieske (2Fe-2S) protein</fullName>
    </submittedName>
</protein>
<dbReference type="PROSITE" id="PS51296">
    <property type="entry name" value="RIESKE"/>
    <property type="match status" value="1"/>
</dbReference>
<dbReference type="GO" id="GO:0051537">
    <property type="term" value="F:2 iron, 2 sulfur cluster binding"/>
    <property type="evidence" value="ECO:0007669"/>
    <property type="project" value="UniProtKB-KW"/>
</dbReference>
<comment type="caution">
    <text evidence="6">The sequence shown here is derived from an EMBL/GenBank/DDBJ whole genome shotgun (WGS) entry which is preliminary data.</text>
</comment>
<reference evidence="6 7" key="1">
    <citation type="submission" date="2020-07" db="EMBL/GenBank/DDBJ databases">
        <authorList>
            <person name="Feng X."/>
        </authorList>
    </citation>
    <scope>NUCLEOTIDE SEQUENCE [LARGE SCALE GENOMIC DNA]</scope>
    <source>
        <strain evidence="6 7">JCM14086</strain>
    </source>
</reference>
<evidence type="ECO:0000259" key="5">
    <source>
        <dbReference type="PROSITE" id="PS51296"/>
    </source>
</evidence>
<organism evidence="6 7">
    <name type="scientific">Puniceicoccus vermicola</name>
    <dbReference type="NCBI Taxonomy" id="388746"/>
    <lineage>
        <taxon>Bacteria</taxon>
        <taxon>Pseudomonadati</taxon>
        <taxon>Verrucomicrobiota</taxon>
        <taxon>Opitutia</taxon>
        <taxon>Puniceicoccales</taxon>
        <taxon>Puniceicoccaceae</taxon>
        <taxon>Puniceicoccus</taxon>
    </lineage>
</organism>
<keyword evidence="4" id="KW-0411">Iron-sulfur</keyword>
<dbReference type="AlphaFoldDB" id="A0A7X1B1L1"/>
<dbReference type="PANTHER" id="PTHR21496">
    <property type="entry name" value="FERREDOXIN-RELATED"/>
    <property type="match status" value="1"/>
</dbReference>
<evidence type="ECO:0000313" key="7">
    <source>
        <dbReference type="Proteomes" id="UP000525652"/>
    </source>
</evidence>
<dbReference type="InterPro" id="IPR036922">
    <property type="entry name" value="Rieske_2Fe-2S_sf"/>
</dbReference>